<dbReference type="EMBL" id="GGMS01011391">
    <property type="protein sequence ID" value="MBY80594.1"/>
    <property type="molecule type" value="Transcribed_RNA"/>
</dbReference>
<protein>
    <recommendedName>
        <fullName evidence="2">ATP-dependent DNA helicase</fullName>
    </recommendedName>
</protein>
<reference evidence="1" key="1">
    <citation type="submission" date="2018-04" db="EMBL/GenBank/DDBJ databases">
        <title>Transcriptome assembly of Sipha flava.</title>
        <authorList>
            <person name="Scully E.D."/>
            <person name="Geib S.M."/>
            <person name="Palmer N.A."/>
            <person name="Koch K."/>
            <person name="Bradshaw J."/>
            <person name="Heng-Moss T."/>
            <person name="Sarath G."/>
        </authorList>
    </citation>
    <scope>NUCLEOTIDE SEQUENCE</scope>
</reference>
<sequence length="114" mass="12842">MPEIVIFVAAYQEVEIDHEHESCVAEPPMGAEFSRQVLALGNGQILVDISTGLISFPENFCEFTSSKEKFITKVSQSIENNYKCLDWISERAILAAKNKDVDSLDYIIRSKIAR</sequence>
<evidence type="ECO:0008006" key="2">
    <source>
        <dbReference type="Google" id="ProtNLM"/>
    </source>
</evidence>
<proteinExistence type="predicted"/>
<gene>
    <name evidence="1" type="ORF">g.2783</name>
</gene>
<evidence type="ECO:0000313" key="1">
    <source>
        <dbReference type="EMBL" id="MBY80594.1"/>
    </source>
</evidence>
<accession>A0A2S2QSA2</accession>
<dbReference type="OrthoDB" id="6585692at2759"/>
<dbReference type="AlphaFoldDB" id="A0A2S2QSA2"/>
<organism evidence="1">
    <name type="scientific">Sipha flava</name>
    <name type="common">yellow sugarcane aphid</name>
    <dbReference type="NCBI Taxonomy" id="143950"/>
    <lineage>
        <taxon>Eukaryota</taxon>
        <taxon>Metazoa</taxon>
        <taxon>Ecdysozoa</taxon>
        <taxon>Arthropoda</taxon>
        <taxon>Hexapoda</taxon>
        <taxon>Insecta</taxon>
        <taxon>Pterygota</taxon>
        <taxon>Neoptera</taxon>
        <taxon>Paraneoptera</taxon>
        <taxon>Hemiptera</taxon>
        <taxon>Sternorrhyncha</taxon>
        <taxon>Aphidomorpha</taxon>
        <taxon>Aphidoidea</taxon>
        <taxon>Aphididae</taxon>
        <taxon>Sipha</taxon>
    </lineage>
</organism>
<name>A0A2S2QSA2_9HEMI</name>